<evidence type="ECO:0000313" key="2">
    <source>
        <dbReference type="Proteomes" id="UP001248581"/>
    </source>
</evidence>
<dbReference type="Pfam" id="PF05035">
    <property type="entry name" value="DGOK"/>
    <property type="match status" value="1"/>
</dbReference>
<dbReference type="Gene3D" id="3.30.420.300">
    <property type="entry name" value="2-keto-3-deoxy-galactonokinase, substrate binding domain"/>
    <property type="match status" value="1"/>
</dbReference>
<evidence type="ECO:0000313" key="1">
    <source>
        <dbReference type="EMBL" id="WNC69129.1"/>
    </source>
</evidence>
<name>A0ABY9TKJ8_9GAMM</name>
<protein>
    <submittedName>
        <fullName evidence="1">2-dehydro-3-deoxygalactonokinase</fullName>
    </submittedName>
</protein>
<gene>
    <name evidence="1" type="ORF">RI845_02985</name>
</gene>
<organism evidence="1 2">
    <name type="scientific">Thalassotalea nanhaiensis</name>
    <dbReference type="NCBI Taxonomy" id="3065648"/>
    <lineage>
        <taxon>Bacteria</taxon>
        <taxon>Pseudomonadati</taxon>
        <taxon>Pseudomonadota</taxon>
        <taxon>Gammaproteobacteria</taxon>
        <taxon>Alteromonadales</taxon>
        <taxon>Colwelliaceae</taxon>
        <taxon>Thalassotalea</taxon>
    </lineage>
</organism>
<dbReference type="Gene3D" id="3.30.420.310">
    <property type="entry name" value="2-keto-3-deoxy-galactonokinase, C-terminal domain"/>
    <property type="match status" value="1"/>
</dbReference>
<sequence length="320" mass="35186">MNVEYVIVADWGSSHLRAYLCQLNQQGTLTVIKSAKGTGVTKIEEQFEQHLMQVIAPWRKEFGQMPILLSGQVGSTLGWKEAPYLPCPVSLDRLATSCLTFICRGHPIYIVPGLSCEIPDKHSDVMRGEELQVLGLLLKHEKYQQGRQLICLPGTHTKWVLVDNGEIQFFKTAMTGELYDLLTSKSVLIQKKTNIFDADAFKLGVDKANSSSVGSFSHNIFSVRTKQLFGELNQGNACSYLSGLLIGSDVHAAIATEQWNISDITEVVIVGDEHLSTCFAMALESQGVQTRVVDEAEVAIAGYSGICNSLFLKDLTQTAI</sequence>
<dbReference type="RefSeq" id="WP_348388273.1">
    <property type="nucleotide sequence ID" value="NZ_CP134146.1"/>
</dbReference>
<dbReference type="InterPro" id="IPR007729">
    <property type="entry name" value="DGOK"/>
</dbReference>
<dbReference type="Proteomes" id="UP001248581">
    <property type="component" value="Chromosome"/>
</dbReference>
<accession>A0ABY9TKJ8</accession>
<reference evidence="2" key="1">
    <citation type="submission" date="2023-09" db="EMBL/GenBank/DDBJ databases">
        <authorList>
            <person name="Li S."/>
            <person name="Li X."/>
            <person name="Zhang C."/>
            <person name="Zhao Z."/>
        </authorList>
    </citation>
    <scope>NUCLEOTIDE SEQUENCE [LARGE SCALE GENOMIC DNA]</scope>
    <source>
        <strain evidence="2">SQ345</strain>
    </source>
</reference>
<dbReference type="InterPro" id="IPR042257">
    <property type="entry name" value="DGOK_C"/>
</dbReference>
<keyword evidence="2" id="KW-1185">Reference proteome</keyword>
<dbReference type="EMBL" id="CP134146">
    <property type="protein sequence ID" value="WNC69129.1"/>
    <property type="molecule type" value="Genomic_DNA"/>
</dbReference>
<dbReference type="InterPro" id="IPR042258">
    <property type="entry name" value="DGOK_N"/>
</dbReference>
<proteinExistence type="predicted"/>
<dbReference type="CDD" id="cd24012">
    <property type="entry name" value="ASKHA_NBD_KDGal-kinase"/>
    <property type="match status" value="1"/>
</dbReference>